<gene>
    <name evidence="3" type="ORF">SBF1_2170009</name>
</gene>
<dbReference type="InterPro" id="IPR013473">
    <property type="entry name" value="BrxL"/>
</dbReference>
<dbReference type="InterPro" id="IPR020568">
    <property type="entry name" value="Ribosomal_Su5_D2-typ_SF"/>
</dbReference>
<dbReference type="EMBL" id="OMOF01000132">
    <property type="protein sequence ID" value="SPF40069.1"/>
    <property type="molecule type" value="Genomic_DNA"/>
</dbReference>
<dbReference type="SUPFAM" id="SSF54211">
    <property type="entry name" value="Ribosomal protein S5 domain 2-like"/>
    <property type="match status" value="1"/>
</dbReference>
<dbReference type="InterPro" id="IPR014721">
    <property type="entry name" value="Ribsml_uS5_D2-typ_fold_subgr"/>
</dbReference>
<reference evidence="4" key="1">
    <citation type="submission" date="2018-02" db="EMBL/GenBank/DDBJ databases">
        <authorList>
            <person name="Hausmann B."/>
        </authorList>
    </citation>
    <scope>NUCLEOTIDE SEQUENCE [LARGE SCALE GENOMIC DNA]</scope>
    <source>
        <strain evidence="4">Peat soil MAG SbF1</strain>
    </source>
</reference>
<dbReference type="InterPro" id="IPR027065">
    <property type="entry name" value="Lon_Prtase"/>
</dbReference>
<organism evidence="3 4">
    <name type="scientific">Candidatus Desulfosporosinus infrequens</name>
    <dbReference type="NCBI Taxonomy" id="2043169"/>
    <lineage>
        <taxon>Bacteria</taxon>
        <taxon>Bacillati</taxon>
        <taxon>Bacillota</taxon>
        <taxon>Clostridia</taxon>
        <taxon>Eubacteriales</taxon>
        <taxon>Desulfitobacteriaceae</taxon>
        <taxon>Desulfosporosinus</taxon>
    </lineage>
</organism>
<dbReference type="GO" id="GO:0006508">
    <property type="term" value="P:proteolysis"/>
    <property type="evidence" value="ECO:0007669"/>
    <property type="project" value="InterPro"/>
</dbReference>
<dbReference type="InterPro" id="IPR014061">
    <property type="entry name" value="BrxL-like"/>
</dbReference>
<name>A0A2U3KK73_9FIRM</name>
<dbReference type="GO" id="GO:0004252">
    <property type="term" value="F:serine-type endopeptidase activity"/>
    <property type="evidence" value="ECO:0007669"/>
    <property type="project" value="InterPro"/>
</dbReference>
<sequence length="695" mass="78409">MFEENGESINVLLYNAFAGKIVRKDLTKKIKEGANVPVYVLEYLLGMYCATNDDASINEGVQRVKNILADNFVRPDEAEKIKSKIREMGSFTVIDKVEAKLHPDSDTYRAVFSNLNLKNVIIDDSYIKKYEKLLSGGIWCILRMNYNRLEDRYDEYDADAPKGGKKNRVSPFEIEELTPIQLPHMDMQEFFDGRSQFTKEQWIDVLLRSVGMEPTQFENRTKWHLLARMIPLVENNYNLCELGPRGTGKSHIYKEISPNSILISGGQTTVANLFYNMANKTIGLVGLWDCVAFDEVAGITFKDKDGIQIMKDFMASGSFARGKEEKNANASMVFVGNINQSVDVLMKTSHLFEPFPTAMAYDSAFFDRMHYYLPGWEIPKMRPEFLTNEYGFITDYLAEFFREMRKRSFGDTIEHYFRMGGDLNQRDVIAVRKTVSGMLKLLYPHGEFTKEDVAEILEYALEGRRRVKEQLKKIGGMEFYDVHFSYLDNDTFEEHFVSVPEQSSGKLIPEGQGKLGHVYTVSHGDTGMMGVFKLETEVVGGNGKFEVTGIGYDREAKENLKTAQNYFKANKKMISGSISIDNNNYLMHIADSQGVGTTSDLALCAFVALCSASLKKPVQSQMCVLGNMSIGGTISKVEELANTLQVCFDVGAKKILLPMSSAVDIVTVPAELFARFQTSFYTSPEDAVFKALGIE</sequence>
<feature type="domain" description="Lon proteolytic" evidence="1">
    <location>
        <begin position="517"/>
        <end position="685"/>
    </location>
</feature>
<dbReference type="GO" id="GO:0030163">
    <property type="term" value="P:protein catabolic process"/>
    <property type="evidence" value="ECO:0007669"/>
    <property type="project" value="InterPro"/>
</dbReference>
<feature type="domain" description="BREX system Lon protease-like BrxL N-terminal" evidence="2">
    <location>
        <begin position="16"/>
        <end position="146"/>
    </location>
</feature>
<dbReference type="NCBIfam" id="TIGR02653">
    <property type="entry name" value="Lon_rel_chp"/>
    <property type="match status" value="1"/>
</dbReference>
<dbReference type="Pfam" id="PF20442">
    <property type="entry name" value="BrxL_N"/>
    <property type="match status" value="1"/>
</dbReference>
<dbReference type="GO" id="GO:0005524">
    <property type="term" value="F:ATP binding"/>
    <property type="evidence" value="ECO:0007669"/>
    <property type="project" value="InterPro"/>
</dbReference>
<dbReference type="InterPro" id="IPR046838">
    <property type="entry name" value="BrxL_N"/>
</dbReference>
<evidence type="ECO:0000313" key="3">
    <source>
        <dbReference type="EMBL" id="SPF40069.1"/>
    </source>
</evidence>
<dbReference type="InterPro" id="IPR008269">
    <property type="entry name" value="Lon_proteolytic"/>
</dbReference>
<evidence type="ECO:0000259" key="2">
    <source>
        <dbReference type="Pfam" id="PF20442"/>
    </source>
</evidence>
<dbReference type="NCBIfam" id="TIGR02688">
    <property type="entry name" value="BREX system Lon protease-like protein BrxL"/>
    <property type="match status" value="1"/>
</dbReference>
<dbReference type="Gene3D" id="3.30.230.10">
    <property type="match status" value="1"/>
</dbReference>
<evidence type="ECO:0000259" key="1">
    <source>
        <dbReference type="Pfam" id="PF05362"/>
    </source>
</evidence>
<evidence type="ECO:0000313" key="4">
    <source>
        <dbReference type="Proteomes" id="UP000238916"/>
    </source>
</evidence>
<dbReference type="AlphaFoldDB" id="A0A2U3KK73"/>
<accession>A0A2U3KK73</accession>
<dbReference type="Proteomes" id="UP000238916">
    <property type="component" value="Unassembled WGS sequence"/>
</dbReference>
<dbReference type="OrthoDB" id="5297084at2"/>
<proteinExistence type="predicted"/>
<dbReference type="PANTHER" id="PTHR10046">
    <property type="entry name" value="ATP DEPENDENT LON PROTEASE FAMILY MEMBER"/>
    <property type="match status" value="1"/>
</dbReference>
<dbReference type="Pfam" id="PF05362">
    <property type="entry name" value="Lon_C"/>
    <property type="match status" value="1"/>
</dbReference>
<dbReference type="GO" id="GO:0004176">
    <property type="term" value="F:ATP-dependent peptidase activity"/>
    <property type="evidence" value="ECO:0007669"/>
    <property type="project" value="InterPro"/>
</dbReference>
<protein>
    <submittedName>
        <fullName evidence="3">Uncharacterized protein</fullName>
    </submittedName>
</protein>
<dbReference type="Pfam" id="PF13337">
    <property type="entry name" value="BrxL_ATPase"/>
    <property type="match status" value="1"/>
</dbReference>